<gene>
    <name evidence="1" type="ORF">FPR_22460</name>
</gene>
<sequence>MFIVVFQTGREMDLASADARRFTQIESMPLARHSFKSSKPLLDIL</sequence>
<dbReference type="HOGENOM" id="CLU_3200072_0_0_9"/>
<evidence type="ECO:0000313" key="2">
    <source>
        <dbReference type="Proteomes" id="UP000007059"/>
    </source>
</evidence>
<reference evidence="1 2" key="1">
    <citation type="submission" date="2010-03" db="EMBL/GenBank/DDBJ databases">
        <title>The genome sequence of Faecalibacterium prausnitzii SL3/3.</title>
        <authorList>
            <consortium name="metaHIT consortium -- http://www.metahit.eu/"/>
            <person name="Pajon A."/>
            <person name="Turner K."/>
            <person name="Parkhill J."/>
            <person name="Duncan S."/>
            <person name="Flint H."/>
        </authorList>
    </citation>
    <scope>NUCLEOTIDE SEQUENCE [LARGE SCALE GENOMIC DNA]</scope>
    <source>
        <strain evidence="1 2">SL3/3</strain>
    </source>
</reference>
<dbReference type="KEGG" id="fpa:FPR_22460"/>
<dbReference type="AlphaFoldDB" id="D4KC66"/>
<proteinExistence type="predicted"/>
<dbReference type="EMBL" id="FP929046">
    <property type="protein sequence ID" value="CBL02429.1"/>
    <property type="molecule type" value="Genomic_DNA"/>
</dbReference>
<protein>
    <submittedName>
        <fullName evidence="1">Uncharacterized protein</fullName>
    </submittedName>
</protein>
<organism evidence="1 2">
    <name type="scientific">Faecalibacterium prausnitzii SL3/3</name>
    <dbReference type="NCBI Taxonomy" id="657322"/>
    <lineage>
        <taxon>Bacteria</taxon>
        <taxon>Bacillati</taxon>
        <taxon>Bacillota</taxon>
        <taxon>Clostridia</taxon>
        <taxon>Eubacteriales</taxon>
        <taxon>Oscillospiraceae</taxon>
        <taxon>Faecalibacterium</taxon>
    </lineage>
</organism>
<name>D4KC66_9FIRM</name>
<dbReference type="Proteomes" id="UP000007059">
    <property type="component" value="Chromosome"/>
</dbReference>
<reference evidence="1 2" key="2">
    <citation type="submission" date="2010-03" db="EMBL/GenBank/DDBJ databases">
        <authorList>
            <person name="Pajon A."/>
        </authorList>
    </citation>
    <scope>NUCLEOTIDE SEQUENCE [LARGE SCALE GENOMIC DNA]</scope>
    <source>
        <strain evidence="1 2">SL3/3</strain>
    </source>
</reference>
<evidence type="ECO:0000313" key="1">
    <source>
        <dbReference type="EMBL" id="CBL02429.1"/>
    </source>
</evidence>
<accession>D4KC66</accession>